<comment type="caution">
    <text evidence="3">The sequence shown here is derived from an EMBL/GenBank/DDBJ whole genome shotgun (WGS) entry which is preliminary data.</text>
</comment>
<feature type="domain" description="DUF1285" evidence="1">
    <location>
        <begin position="18"/>
        <end position="84"/>
    </location>
</feature>
<sequence>MSRLDTIADLISNQRGKPPIHKWHPDLSGDIDIVIESDGRWVHEGGEIKRHELVKLFASILRREDDGEYYLVTPVEKWRIRVEDLPLQIIDAETAPDRMAVLTNVDDWHILGEQVPLVVETDAATGEPRPRVELNHGLSARVGRAVFYRLVEQATEENGQLWLQSQGQRFSLGYME</sequence>
<proteinExistence type="predicted"/>
<dbReference type="Pfam" id="PF21028">
    <property type="entry name" value="DUF1285_C"/>
    <property type="match status" value="1"/>
</dbReference>
<evidence type="ECO:0000259" key="2">
    <source>
        <dbReference type="Pfam" id="PF21028"/>
    </source>
</evidence>
<dbReference type="PIRSF" id="PIRSF029557">
    <property type="entry name" value="UCP029557"/>
    <property type="match status" value="1"/>
</dbReference>
<dbReference type="InterPro" id="IPR048341">
    <property type="entry name" value="DUF1285_N"/>
</dbReference>
<dbReference type="InterPro" id="IPR048342">
    <property type="entry name" value="DUF1285_C"/>
</dbReference>
<name>A0A7W4Z634_9GAMM</name>
<accession>A0A7W4Z634</accession>
<dbReference type="Gene3D" id="3.10.540.10">
    <property type="entry name" value="duf1285 like domain"/>
    <property type="match status" value="1"/>
</dbReference>
<protein>
    <recommendedName>
        <fullName evidence="5">DUF1285 domain-containing protein</fullName>
    </recommendedName>
</protein>
<dbReference type="Pfam" id="PF06938">
    <property type="entry name" value="DUF1285_N"/>
    <property type="match status" value="1"/>
</dbReference>
<dbReference type="InterPro" id="IPR023361">
    <property type="entry name" value="DUF1285_beta_roll_sf"/>
</dbReference>
<dbReference type="RefSeq" id="WP_183409211.1">
    <property type="nucleotide sequence ID" value="NZ_JACHWY010000001.1"/>
</dbReference>
<dbReference type="InterPro" id="IPR010707">
    <property type="entry name" value="DUF1285"/>
</dbReference>
<evidence type="ECO:0000259" key="1">
    <source>
        <dbReference type="Pfam" id="PF06938"/>
    </source>
</evidence>
<evidence type="ECO:0008006" key="5">
    <source>
        <dbReference type="Google" id="ProtNLM"/>
    </source>
</evidence>
<dbReference type="AlphaFoldDB" id="A0A7W4Z634"/>
<keyword evidence="4" id="KW-1185">Reference proteome</keyword>
<evidence type="ECO:0000313" key="3">
    <source>
        <dbReference type="EMBL" id="MBB3046520.1"/>
    </source>
</evidence>
<organism evidence="3 4">
    <name type="scientific">Litorivivens lipolytica</name>
    <dbReference type="NCBI Taxonomy" id="1524264"/>
    <lineage>
        <taxon>Bacteria</taxon>
        <taxon>Pseudomonadati</taxon>
        <taxon>Pseudomonadota</taxon>
        <taxon>Gammaproteobacteria</taxon>
        <taxon>Litorivivens</taxon>
    </lineage>
</organism>
<feature type="domain" description="DUF1285" evidence="2">
    <location>
        <begin position="95"/>
        <end position="172"/>
    </location>
</feature>
<dbReference type="Gene3D" id="2.30.270.10">
    <property type="entry name" value="duf1285 protein"/>
    <property type="match status" value="1"/>
</dbReference>
<gene>
    <name evidence="3" type="ORF">FHR99_000756</name>
</gene>
<dbReference type="EMBL" id="JACHWY010000001">
    <property type="protein sequence ID" value="MBB3046520.1"/>
    <property type="molecule type" value="Genomic_DNA"/>
</dbReference>
<evidence type="ECO:0000313" key="4">
    <source>
        <dbReference type="Proteomes" id="UP000537130"/>
    </source>
</evidence>
<reference evidence="3 4" key="1">
    <citation type="submission" date="2020-08" db="EMBL/GenBank/DDBJ databases">
        <title>Genomic Encyclopedia of Type Strains, Phase III (KMG-III): the genomes of soil and plant-associated and newly described type strains.</title>
        <authorList>
            <person name="Whitman W."/>
        </authorList>
    </citation>
    <scope>NUCLEOTIDE SEQUENCE [LARGE SCALE GENOMIC DNA]</scope>
    <source>
        <strain evidence="3 4">CECT 8654</strain>
    </source>
</reference>
<dbReference type="Proteomes" id="UP000537130">
    <property type="component" value="Unassembled WGS sequence"/>
</dbReference>